<protein>
    <recommendedName>
        <fullName evidence="4">Formyl-CoA transferase</fullName>
    </recommendedName>
</protein>
<dbReference type="InterPro" id="IPR044855">
    <property type="entry name" value="CoA-Trfase_III_dom3_sf"/>
</dbReference>
<accession>Q9A2J9</accession>
<dbReference type="HOGENOM" id="CLU_033975_0_0_5"/>
<proteinExistence type="predicted"/>
<gene>
    <name evidence="2" type="ordered locus">CC_3562</name>
</gene>
<dbReference type="EnsemblBacteria" id="AAK25524">
    <property type="protein sequence ID" value="AAK25524"/>
    <property type="gene ID" value="CC_3562"/>
</dbReference>
<dbReference type="PANTHER" id="PTHR48207:SF3">
    <property type="entry name" value="SUCCINATE--HYDROXYMETHYLGLUTARATE COA-TRANSFERASE"/>
    <property type="match status" value="1"/>
</dbReference>
<dbReference type="InterPro" id="IPR003673">
    <property type="entry name" value="CoA-Trfase_fam_III"/>
</dbReference>
<dbReference type="EMBL" id="AE005673">
    <property type="protein sequence ID" value="AAK25524.1"/>
    <property type="molecule type" value="Genomic_DNA"/>
</dbReference>
<dbReference type="Pfam" id="PF02515">
    <property type="entry name" value="CoA_transf_3"/>
    <property type="match status" value="1"/>
</dbReference>
<dbReference type="Gene3D" id="3.30.1540.10">
    <property type="entry name" value="formyl-coa transferase, domain 3"/>
    <property type="match status" value="1"/>
</dbReference>
<dbReference type="InterPro" id="IPR023606">
    <property type="entry name" value="CoA-Trfase_III_dom_1_sf"/>
</dbReference>
<dbReference type="STRING" id="190650.CC_3562"/>
<dbReference type="InterPro" id="IPR050483">
    <property type="entry name" value="CoA-transferase_III_domain"/>
</dbReference>
<reference evidence="2 3" key="1">
    <citation type="journal article" date="2001" name="Proc. Natl. Acad. Sci. U.S.A.">
        <title>Complete genome sequence of Caulobacter crescentus.</title>
        <authorList>
            <person name="Nierman W.C."/>
            <person name="Feldblyum T.V."/>
            <person name="Laub M.T."/>
            <person name="Paulsen I.T."/>
            <person name="Nelson K.E."/>
            <person name="Eisen J.A."/>
            <person name="Heidelberg J.F."/>
            <person name="Alley M.R."/>
            <person name="Ohta N."/>
            <person name="Maddock J.R."/>
            <person name="Potocka I."/>
            <person name="Nelson W.C."/>
            <person name="Newton A."/>
            <person name="Stephens C."/>
            <person name="Phadke N.D."/>
            <person name="Ely B."/>
            <person name="DeBoy R.T."/>
            <person name="Dodson R.J."/>
            <person name="Durkin A.S."/>
            <person name="Gwinn M.L."/>
            <person name="Haft D.H."/>
            <person name="Kolonay J.F."/>
            <person name="Smit J."/>
            <person name="Craven M.B."/>
            <person name="Khouri H."/>
            <person name="Shetty J."/>
            <person name="Berry K."/>
            <person name="Utterback T."/>
            <person name="Tran K."/>
            <person name="Wolf A."/>
            <person name="Vamathevan J."/>
            <person name="Ermolaeva M."/>
            <person name="White O."/>
            <person name="Salzberg S.L."/>
            <person name="Venter J.C."/>
            <person name="Shapiro L."/>
            <person name="Fraser C.M."/>
        </authorList>
    </citation>
    <scope>NUCLEOTIDE SEQUENCE [LARGE SCALE GENOMIC DNA]</scope>
    <source>
        <strain evidence="3">ATCC 19089 / CB15</strain>
    </source>
</reference>
<evidence type="ECO:0008006" key="4">
    <source>
        <dbReference type="Google" id="ProtNLM"/>
    </source>
</evidence>
<dbReference type="AlphaFoldDB" id="Q9A2J9"/>
<dbReference type="Proteomes" id="UP000001816">
    <property type="component" value="Chromosome"/>
</dbReference>
<dbReference type="SUPFAM" id="SSF89796">
    <property type="entry name" value="CoA-transferase family III (CaiB/BaiF)"/>
    <property type="match status" value="1"/>
</dbReference>
<evidence type="ECO:0000313" key="2">
    <source>
        <dbReference type="EMBL" id="AAK25524.1"/>
    </source>
</evidence>
<evidence type="ECO:0000313" key="3">
    <source>
        <dbReference type="Proteomes" id="UP000001816"/>
    </source>
</evidence>
<dbReference type="KEGG" id="ccr:CC_3562"/>
<sequence>MRGRGGAAVRRYAREHHGAVIGSANRGIIEMADPSPTGPLQGLRVIEMGSLIAGPFCGQVLGDFGAEVIKLEDPKVGDPMRQWGRSKPKGLSPWWPVIGRNKKSVTVDLRSEAGRDIARALIAKADVVVENFRPGTLEKWGMGYEALAKTNPGLVMARVSGFGQTGPYASRAGYALVGEAMGGLRHITGEPDRPPARAGISIGDSLSGLNAALGVMMALHARQRTGKGQVVDTAIYESVLTVMENLVTEYDLTGYVRERSGAVLPGIAPSNVYPTRSGELVLIGANQDTLFRRLCELMGRPDLADDPRYRDHAARGAHQAELDARIAAWTADQDIEDLLPKLEGAGLATGRIYRAPDMLTDPQYAARESIVTVPHPVFGEIKMQNAFPRLTETPGGVRWPGPTLGEHTDAVLADVAGMSAEAIEGLRKAGVLG</sequence>
<organism evidence="2 3">
    <name type="scientific">Caulobacter vibrioides (strain ATCC 19089 / CIP 103742 / CB 15)</name>
    <name type="common">Caulobacter crescentus</name>
    <dbReference type="NCBI Taxonomy" id="190650"/>
    <lineage>
        <taxon>Bacteria</taxon>
        <taxon>Pseudomonadati</taxon>
        <taxon>Pseudomonadota</taxon>
        <taxon>Alphaproteobacteria</taxon>
        <taxon>Caulobacterales</taxon>
        <taxon>Caulobacteraceae</taxon>
        <taxon>Caulobacter</taxon>
    </lineage>
</organism>
<dbReference type="PANTHER" id="PTHR48207">
    <property type="entry name" value="SUCCINATE--HYDROXYMETHYLGLUTARATE COA-TRANSFERASE"/>
    <property type="match status" value="1"/>
</dbReference>
<dbReference type="BioCyc" id="CAULO:CC3562-MONOMER"/>
<dbReference type="SMR" id="Q9A2J9"/>
<name>Q9A2J9_CAUVC</name>
<keyword evidence="1" id="KW-0808">Transferase</keyword>
<dbReference type="PATRIC" id="fig|190650.5.peg.3566"/>
<dbReference type="Gene3D" id="3.40.50.10540">
    <property type="entry name" value="Crotonobetainyl-coa:carnitine coa-transferase, domain 1"/>
    <property type="match status" value="1"/>
</dbReference>
<evidence type="ECO:0000256" key="1">
    <source>
        <dbReference type="ARBA" id="ARBA00022679"/>
    </source>
</evidence>
<dbReference type="PIR" id="H87690">
    <property type="entry name" value="H87690"/>
</dbReference>
<dbReference type="eggNOG" id="COG1804">
    <property type="taxonomic scope" value="Bacteria"/>
</dbReference>
<dbReference type="GO" id="GO:0008410">
    <property type="term" value="F:CoA-transferase activity"/>
    <property type="evidence" value="ECO:0007669"/>
    <property type="project" value="TreeGrafter"/>
</dbReference>
<keyword evidence="3" id="KW-1185">Reference proteome</keyword>